<evidence type="ECO:0000259" key="11">
    <source>
        <dbReference type="Pfam" id="PF11626"/>
    </source>
</evidence>
<dbReference type="GO" id="GO:0042162">
    <property type="term" value="F:telomeric DNA binding"/>
    <property type="evidence" value="ECO:0007669"/>
    <property type="project" value="TreeGrafter"/>
</dbReference>
<keyword evidence="3 8" id="KW-0779">Telomere</keyword>
<evidence type="ECO:0000256" key="5">
    <source>
        <dbReference type="ARBA" id="ARBA00023159"/>
    </source>
</evidence>
<dbReference type="PANTHER" id="PTHR16466">
    <property type="entry name" value="TELOMERE REPEAT-BINDING FACTOR 2-INTERACTING PROTEIN 1"/>
    <property type="match status" value="1"/>
</dbReference>
<feature type="domain" description="TRF2-interacting telomeric protein/Rap1 C-terminal" evidence="11">
    <location>
        <begin position="372"/>
        <end position="450"/>
    </location>
</feature>
<dbReference type="Pfam" id="PF08914">
    <property type="entry name" value="Myb_Rap1"/>
    <property type="match status" value="1"/>
</dbReference>
<dbReference type="EMBL" id="JAQJZL010000002">
    <property type="protein sequence ID" value="KAJ6052405.1"/>
    <property type="molecule type" value="Genomic_DNA"/>
</dbReference>
<dbReference type="InterPro" id="IPR039595">
    <property type="entry name" value="TE2IP/Rap1"/>
</dbReference>
<keyword evidence="14" id="KW-1185">Reference proteome</keyword>
<evidence type="ECO:0000259" key="12">
    <source>
        <dbReference type="Pfam" id="PF16589"/>
    </source>
</evidence>
<comment type="caution">
    <text evidence="13">The sequence shown here is derived from an EMBL/GenBank/DDBJ whole genome shotgun (WGS) entry which is preliminary data.</text>
</comment>
<dbReference type="CDD" id="cd11653">
    <property type="entry name" value="rap1_RCT"/>
    <property type="match status" value="1"/>
</dbReference>
<reference evidence="13" key="1">
    <citation type="journal article" date="2023" name="IMA Fungus">
        <title>Comparative genomic study of the Penicillium genus elucidates a diverse pangenome and 15 lateral gene transfer events.</title>
        <authorList>
            <person name="Petersen C."/>
            <person name="Sorensen T."/>
            <person name="Nielsen M.R."/>
            <person name="Sondergaard T.E."/>
            <person name="Sorensen J.L."/>
            <person name="Fitzpatrick D.A."/>
            <person name="Frisvad J.C."/>
            <person name="Nielsen K.L."/>
        </authorList>
    </citation>
    <scope>NUCLEOTIDE SEQUENCE</scope>
    <source>
        <strain evidence="13">IBT 15450</strain>
    </source>
</reference>
<dbReference type="Pfam" id="PF16589">
    <property type="entry name" value="BRCT_2"/>
    <property type="match status" value="1"/>
</dbReference>
<evidence type="ECO:0000256" key="8">
    <source>
        <dbReference type="RuleBase" id="RU367107"/>
    </source>
</evidence>
<keyword evidence="4" id="KW-0805">Transcription regulation</keyword>
<evidence type="ECO:0000256" key="4">
    <source>
        <dbReference type="ARBA" id="ARBA00023015"/>
    </source>
</evidence>
<dbReference type="PANTHER" id="PTHR16466:SF6">
    <property type="entry name" value="TELOMERIC REPEAT-BINDING FACTOR 2-INTERACTING PROTEIN 1"/>
    <property type="match status" value="1"/>
</dbReference>
<reference evidence="13" key="2">
    <citation type="submission" date="2023-01" db="EMBL/GenBank/DDBJ databases">
        <authorList>
            <person name="Petersen C."/>
        </authorList>
    </citation>
    <scope>NUCLEOTIDE SEQUENCE</scope>
    <source>
        <strain evidence="13">IBT 15450</strain>
    </source>
</reference>
<evidence type="ECO:0000256" key="9">
    <source>
        <dbReference type="SAM" id="MobiDB-lite"/>
    </source>
</evidence>
<dbReference type="Gene3D" id="1.10.10.2170">
    <property type="match status" value="1"/>
</dbReference>
<keyword evidence="7 8" id="KW-0539">Nucleus</keyword>
<keyword evidence="2 8" id="KW-0158">Chromosome</keyword>
<evidence type="ECO:0000256" key="3">
    <source>
        <dbReference type="ARBA" id="ARBA00022895"/>
    </source>
</evidence>
<evidence type="ECO:0000259" key="10">
    <source>
        <dbReference type="Pfam" id="PF08914"/>
    </source>
</evidence>
<evidence type="ECO:0000313" key="13">
    <source>
        <dbReference type="EMBL" id="KAJ6052405.1"/>
    </source>
</evidence>
<dbReference type="Pfam" id="PF11626">
    <property type="entry name" value="Rap1_C"/>
    <property type="match status" value="1"/>
</dbReference>
<dbReference type="InterPro" id="IPR038104">
    <property type="entry name" value="Rap1_C_sf"/>
</dbReference>
<sequence>MASSGNGGTGDSLFKGAKFWLSQTVPQRLRFKEMIAKHGGTVVLMEKDADVKLVDHAKKGIPPDTYSYRYVERSILNGRLEDLEAHRAGTSRPRPTGATHIATKGTRQPFTLKDDQILFDWIAHIEKKEPGAPLSGNKVYIELEQLCPRHSWQSWRTRYVRQLRGKPRPGGGVPQSHPEFMQAAPSSSKRKRDSGPKPVDKAQAADSSSKRRAVDTASSFAQPRPRVPSPGGSTPSNMAAKSAAGPQSRDAVSPSPTARAHGIRGDPTPFQVPSPFANTRRGNLAFPPPPFNTTQQPIPVSRPRGDNAFAQSGRFKKQPNKDRPQVDDPFKDPVDAVFLELPFFPSSPTPDVMDDDTSDGPDVDTWIDERLSWGIDENHVFDALRCTSMVPDMADKVLKHLAAGNGIPEGIPGVWTADDDRCLQAEERANVERALTKHGAEFVKERWEYYRMAREAGLI</sequence>
<dbReference type="Gene3D" id="1.10.10.60">
    <property type="entry name" value="Homeodomain-like"/>
    <property type="match status" value="1"/>
</dbReference>
<evidence type="ECO:0000313" key="14">
    <source>
        <dbReference type="Proteomes" id="UP001219568"/>
    </source>
</evidence>
<dbReference type="SUPFAM" id="SSF46689">
    <property type="entry name" value="Homeodomain-like"/>
    <property type="match status" value="1"/>
</dbReference>
<dbReference type="GO" id="GO:0031848">
    <property type="term" value="P:protection from non-homologous end joining at telomere"/>
    <property type="evidence" value="ECO:0007669"/>
    <property type="project" value="TreeGrafter"/>
</dbReference>
<dbReference type="Proteomes" id="UP001219568">
    <property type="component" value="Unassembled WGS sequence"/>
</dbReference>
<feature type="domain" description="BRCT" evidence="12">
    <location>
        <begin position="13"/>
        <end position="85"/>
    </location>
</feature>
<organism evidence="13 14">
    <name type="scientific">Penicillium canescens</name>
    <dbReference type="NCBI Taxonomy" id="5083"/>
    <lineage>
        <taxon>Eukaryota</taxon>
        <taxon>Fungi</taxon>
        <taxon>Dikarya</taxon>
        <taxon>Ascomycota</taxon>
        <taxon>Pezizomycotina</taxon>
        <taxon>Eurotiomycetes</taxon>
        <taxon>Eurotiomycetidae</taxon>
        <taxon>Eurotiales</taxon>
        <taxon>Aspergillaceae</taxon>
        <taxon>Penicillium</taxon>
    </lineage>
</organism>
<keyword evidence="5" id="KW-0010">Activator</keyword>
<dbReference type="GO" id="GO:0070187">
    <property type="term" value="C:shelterin complex"/>
    <property type="evidence" value="ECO:0007669"/>
    <property type="project" value="TreeGrafter"/>
</dbReference>
<protein>
    <recommendedName>
        <fullName evidence="8">DNA-binding protein RAP1</fullName>
    </recommendedName>
</protein>
<comment type="subcellular location">
    <subcellularLocation>
        <location evidence="8">Nucleus</location>
    </subcellularLocation>
    <subcellularLocation>
        <location evidence="8">Chromosome</location>
        <location evidence="8">Telomere</location>
    </subcellularLocation>
</comment>
<dbReference type="CDD" id="cd11655">
    <property type="entry name" value="rap1_myb-like"/>
    <property type="match status" value="1"/>
</dbReference>
<feature type="domain" description="TERF2-interacting telomeric protein 1 Myb" evidence="10">
    <location>
        <begin position="110"/>
        <end position="170"/>
    </location>
</feature>
<gene>
    <name evidence="13" type="ORF">N7460_002939</name>
</gene>
<comment type="subunit">
    <text evidence="8">Homodimer.</text>
</comment>
<evidence type="ECO:0000256" key="6">
    <source>
        <dbReference type="ARBA" id="ARBA00023163"/>
    </source>
</evidence>
<evidence type="ECO:0000256" key="7">
    <source>
        <dbReference type="ARBA" id="ARBA00023242"/>
    </source>
</evidence>
<dbReference type="InterPro" id="IPR021661">
    <property type="entry name" value="Rap1_C"/>
</dbReference>
<keyword evidence="6" id="KW-0804">Transcription</keyword>
<feature type="region of interest" description="Disordered" evidence="9">
    <location>
        <begin position="164"/>
        <end position="327"/>
    </location>
</feature>
<evidence type="ECO:0000256" key="2">
    <source>
        <dbReference type="ARBA" id="ARBA00022454"/>
    </source>
</evidence>
<dbReference type="InterPro" id="IPR015010">
    <property type="entry name" value="TERF2IP_Myb"/>
</dbReference>
<dbReference type="InterPro" id="IPR009057">
    <property type="entry name" value="Homeodomain-like_sf"/>
</dbReference>
<dbReference type="InterPro" id="IPR001357">
    <property type="entry name" value="BRCT_dom"/>
</dbReference>
<evidence type="ECO:0000256" key="1">
    <source>
        <dbReference type="ARBA" id="ARBA00010467"/>
    </source>
</evidence>
<comment type="function">
    <text evidence="8">Involved in the regulation of telomere length, clustering and has a specific role in telomere position effect (TPE).</text>
</comment>
<dbReference type="AlphaFoldDB" id="A0AAD6IKU3"/>
<accession>A0AAD6IKU3</accession>
<comment type="similarity">
    <text evidence="1 8">Belongs to the RAP1 family.</text>
</comment>
<dbReference type="GO" id="GO:0010833">
    <property type="term" value="P:telomere maintenance via telomere lengthening"/>
    <property type="evidence" value="ECO:0007669"/>
    <property type="project" value="UniProtKB-UniRule"/>
</dbReference>
<proteinExistence type="inferred from homology"/>
<name>A0AAD6IKU3_PENCN</name>